<gene>
    <name evidence="5" type="ORF">MMF94_32965</name>
</gene>
<dbReference type="RefSeq" id="WP_241041347.1">
    <property type="nucleotide sequence ID" value="NZ_BAAAJF010000050.1"/>
</dbReference>
<dbReference type="PROSITE" id="PS51387">
    <property type="entry name" value="FAD_PCMH"/>
    <property type="match status" value="1"/>
</dbReference>
<evidence type="ECO:0000256" key="1">
    <source>
        <dbReference type="ARBA" id="ARBA00022630"/>
    </source>
</evidence>
<evidence type="ECO:0000259" key="4">
    <source>
        <dbReference type="PROSITE" id="PS51387"/>
    </source>
</evidence>
<dbReference type="InterPro" id="IPR016164">
    <property type="entry name" value="FAD-linked_Oxase-like_C"/>
</dbReference>
<dbReference type="InterPro" id="IPR036318">
    <property type="entry name" value="FAD-bd_PCMH-like_sf"/>
</dbReference>
<name>A0ABS9TPQ3_9PSEU</name>
<feature type="domain" description="FAD-binding PCMH-type" evidence="4">
    <location>
        <begin position="1"/>
        <end position="176"/>
    </location>
</feature>
<dbReference type="InterPro" id="IPR006094">
    <property type="entry name" value="Oxid_FAD_bind_N"/>
</dbReference>
<dbReference type="Gene3D" id="3.30.465.10">
    <property type="match status" value="1"/>
</dbReference>
<dbReference type="Pfam" id="PF01565">
    <property type="entry name" value="FAD_binding_4"/>
    <property type="match status" value="1"/>
</dbReference>
<reference evidence="5 6" key="1">
    <citation type="submission" date="2022-03" db="EMBL/GenBank/DDBJ databases">
        <title>Pseudonocardia alaer sp. nov., a novel actinomycete isolated from reed forest soil.</title>
        <authorList>
            <person name="Wang L."/>
        </authorList>
    </citation>
    <scope>NUCLEOTIDE SEQUENCE [LARGE SCALE GENOMIC DNA]</scope>
    <source>
        <strain evidence="5 6">Y-16303</strain>
    </source>
</reference>
<dbReference type="InterPro" id="IPR016166">
    <property type="entry name" value="FAD-bd_PCMH"/>
</dbReference>
<keyword evidence="1" id="KW-0285">Flavoprotein</keyword>
<proteinExistence type="predicted"/>
<evidence type="ECO:0000313" key="5">
    <source>
        <dbReference type="EMBL" id="MCH6170540.1"/>
    </source>
</evidence>
<dbReference type="SUPFAM" id="SSF55103">
    <property type="entry name" value="FAD-linked oxidases, C-terminal domain"/>
    <property type="match status" value="1"/>
</dbReference>
<comment type="caution">
    <text evidence="5">The sequence shown here is derived from an EMBL/GenBank/DDBJ whole genome shotgun (WGS) entry which is preliminary data.</text>
</comment>
<accession>A0ABS9TPQ3</accession>
<evidence type="ECO:0000313" key="6">
    <source>
        <dbReference type="Proteomes" id="UP001299970"/>
    </source>
</evidence>
<dbReference type="EMBL" id="JAKXMK010000033">
    <property type="protein sequence ID" value="MCH6170540.1"/>
    <property type="molecule type" value="Genomic_DNA"/>
</dbReference>
<keyword evidence="2" id="KW-0274">FAD</keyword>
<dbReference type="InterPro" id="IPR016169">
    <property type="entry name" value="FAD-bd_PCMH_sub2"/>
</dbReference>
<sequence length="392" mass="39916">MTTSTTLRPDDLRSLRDALLDTTGTVAIAGAGTAADWAGRLEPVDAVLDTTGLSGVITHNPGDMTVSVRAGTPLRGLADELAPHGQHVSFDAARVADGATVGGLIATGDAGPAGLVFGSLRDLVIGVTVVLSDGTVARSGGHVIKNVAGYDLAKLLHGSYGTLGVIAEVVLRLHPVPKRTATLLADCSLADAAELAGRVLGGPYEPAALEWVSQDARGDGGLLLRIEGTEDAVSARLQRLREVLGFSARVVADSSPHAACNEGDNLWTRHSELVRGTSDRAVLRVGVTPSRLPGLLTDLPPGTVTAGLGTGVATVTMAPDSVADAHALVHAAGGTSVLRARPAGSNAPAWGPPPSAVAVLRALKAELDPRGRFGPGRFAPWPVTGNDGKDAR</sequence>
<feature type="region of interest" description="Disordered" evidence="3">
    <location>
        <begin position="371"/>
        <end position="392"/>
    </location>
</feature>
<dbReference type="Proteomes" id="UP001299970">
    <property type="component" value="Unassembled WGS sequence"/>
</dbReference>
<protein>
    <submittedName>
        <fullName evidence="5">FAD-binding protein</fullName>
    </submittedName>
</protein>
<keyword evidence="6" id="KW-1185">Reference proteome</keyword>
<evidence type="ECO:0000256" key="2">
    <source>
        <dbReference type="ARBA" id="ARBA00022827"/>
    </source>
</evidence>
<dbReference type="PANTHER" id="PTHR11748">
    <property type="entry name" value="D-LACTATE DEHYDROGENASE"/>
    <property type="match status" value="1"/>
</dbReference>
<evidence type="ECO:0000256" key="3">
    <source>
        <dbReference type="SAM" id="MobiDB-lite"/>
    </source>
</evidence>
<dbReference type="PANTHER" id="PTHR11748:SF103">
    <property type="entry name" value="GLYCOLATE OXIDASE SUBUNIT GLCE"/>
    <property type="match status" value="1"/>
</dbReference>
<dbReference type="SUPFAM" id="SSF56176">
    <property type="entry name" value="FAD-binding/transporter-associated domain-like"/>
    <property type="match status" value="1"/>
</dbReference>
<organism evidence="5 6">
    <name type="scientific">Pseudonocardia alaniniphila</name>
    <dbReference type="NCBI Taxonomy" id="75291"/>
    <lineage>
        <taxon>Bacteria</taxon>
        <taxon>Bacillati</taxon>
        <taxon>Actinomycetota</taxon>
        <taxon>Actinomycetes</taxon>
        <taxon>Pseudonocardiales</taxon>
        <taxon>Pseudonocardiaceae</taxon>
        <taxon>Pseudonocardia</taxon>
    </lineage>
</organism>